<gene>
    <name evidence="1" type="ORF">K1718_02670</name>
</gene>
<evidence type="ECO:0000313" key="1">
    <source>
        <dbReference type="EMBL" id="WFE90272.1"/>
    </source>
</evidence>
<sequence>MSSLELDSLCRARVCAFAAPSALIKINDRLGLAANRKLESNGSRLTDIFAGAAHNALQRKAIFLNFGAPDPAFNLPGDQRARRAGFGTAIAKRARAQSKINDWKAVFADSNDLLRTGRNAIAALCT</sequence>
<dbReference type="EMBL" id="CP120863">
    <property type="protein sequence ID" value="WFE90272.1"/>
    <property type="molecule type" value="Genomic_DNA"/>
</dbReference>
<accession>A0ABY8F802</accession>
<keyword evidence="2" id="KW-1185">Reference proteome</keyword>
<organism evidence="1 2">
    <name type="scientific">Roseibium porphyridii</name>
    <dbReference type="NCBI Taxonomy" id="2866279"/>
    <lineage>
        <taxon>Bacteria</taxon>
        <taxon>Pseudomonadati</taxon>
        <taxon>Pseudomonadota</taxon>
        <taxon>Alphaproteobacteria</taxon>
        <taxon>Hyphomicrobiales</taxon>
        <taxon>Stappiaceae</taxon>
        <taxon>Roseibium</taxon>
    </lineage>
</organism>
<protein>
    <submittedName>
        <fullName evidence="1">Uncharacterized protein</fullName>
    </submittedName>
</protein>
<evidence type="ECO:0000313" key="2">
    <source>
        <dbReference type="Proteomes" id="UP001209803"/>
    </source>
</evidence>
<proteinExistence type="predicted"/>
<dbReference type="Proteomes" id="UP001209803">
    <property type="component" value="Chromosome"/>
</dbReference>
<reference evidence="1 2" key="1">
    <citation type="submission" date="2023-03" db="EMBL/GenBank/DDBJ databases">
        <title>Roseibium porphyridii sp. nov. and Roseibium rhodosorbium sp. nov. isolated from marine algae, Porphyridium cruentum and Rhodosorus marinus, respectively.</title>
        <authorList>
            <person name="Lee M.W."/>
            <person name="Choi B.J."/>
            <person name="Lee J.K."/>
            <person name="Choi D.G."/>
            <person name="Baek J.H."/>
            <person name="Bayburt H."/>
            <person name="Kim J.M."/>
            <person name="Han D.M."/>
            <person name="Kim K.H."/>
            <person name="Jeon C.O."/>
        </authorList>
    </citation>
    <scope>NUCLEOTIDE SEQUENCE [LARGE SCALE GENOMIC DNA]</scope>
    <source>
        <strain evidence="1 2">KMA01</strain>
    </source>
</reference>
<name>A0ABY8F802_9HYPH</name>